<dbReference type="PANTHER" id="PTHR43248">
    <property type="entry name" value="2-SUCCINYL-6-HYDROXY-2,4-CYCLOHEXADIENE-1-CARBOXYLATE SYNTHASE"/>
    <property type="match status" value="1"/>
</dbReference>
<dbReference type="InterPro" id="IPR029058">
    <property type="entry name" value="AB_hydrolase_fold"/>
</dbReference>
<dbReference type="PANTHER" id="PTHR43248:SF29">
    <property type="entry name" value="TRIPEPTIDYL AMINOPEPTIDASE"/>
    <property type="match status" value="1"/>
</dbReference>
<keyword evidence="7" id="KW-1185">Reference proteome</keyword>
<comment type="caution">
    <text evidence="6">The sequence shown here is derived from an EMBL/GenBank/DDBJ whole genome shotgun (WGS) entry which is preliminary data.</text>
</comment>
<evidence type="ECO:0000256" key="2">
    <source>
        <dbReference type="ARBA" id="ARBA00022729"/>
    </source>
</evidence>
<name>A0A1V9A7P6_SACPI</name>
<dbReference type="Pfam" id="PF08386">
    <property type="entry name" value="Abhydrolase_4"/>
    <property type="match status" value="1"/>
</dbReference>
<sequence>MRKPVLALVAAAVVAPLTPVVASAATASSSTLRWGECPADVARPGLECSTLDVPLDYRDPGGETIEIAVSRLASADPDERRGVLFTNTGGPGGAGLEFPAILRDDLSVPEAVLDKYDIIGIDPRGVAHSTPVTCDLTLAEHPTNIPLFARNPADVADEAERVAAVAEKCGSSETASLLPHVTTANTARDMDRVREALGEETVSYFGISYGTYLGSVYTSMFPERSDRFLLDSATGSQGWDHSHSRMLGRGVEDRFPDFAAFAAARPEYGLGETPRQVRKKYFEIAAKLDAEPRPDGYDGQAFRHVTFANLYFDRNLPALAETWRALDTGEPVPASAGTKDQAAPASGIPSDNYVASQLHVICNDSDWPENVWTYQFHVAVDRLRHPMFGAAGANITPCAFWPSEPAEPQVDITDEGPANVLIVQNRRDPATPLAGARQLREAFGDRARMVTADQGGHLAYLQLDNQCLNDIATDFLVTGERPNRDVACEAEPA</sequence>
<dbReference type="AlphaFoldDB" id="A0A1V9A7P6"/>
<dbReference type="Gene3D" id="3.40.50.1820">
    <property type="entry name" value="alpha/beta hydrolase"/>
    <property type="match status" value="1"/>
</dbReference>
<evidence type="ECO:0000256" key="3">
    <source>
        <dbReference type="ARBA" id="ARBA00022801"/>
    </source>
</evidence>
<evidence type="ECO:0000256" key="1">
    <source>
        <dbReference type="ARBA" id="ARBA00010088"/>
    </source>
</evidence>
<dbReference type="EMBL" id="MWIH01000005">
    <property type="protein sequence ID" value="OQO93121.1"/>
    <property type="molecule type" value="Genomic_DNA"/>
</dbReference>
<evidence type="ECO:0000259" key="5">
    <source>
        <dbReference type="Pfam" id="PF08386"/>
    </source>
</evidence>
<feature type="domain" description="Peptidase S33 tripeptidyl aminopeptidase-like C-terminal" evidence="5">
    <location>
        <begin position="386"/>
        <end position="488"/>
    </location>
</feature>
<reference evidence="6 7" key="1">
    <citation type="submission" date="2017-02" db="EMBL/GenBank/DDBJ databases">
        <title>Draft genome of Saccharomonospora sp. 154.</title>
        <authorList>
            <person name="Alonso-Carmona G.S."/>
            <person name="De La Haba R."/>
            <person name="Vera-Gargallo B."/>
            <person name="Sandoval-Trujillo A.H."/>
            <person name="Ramirez-Duran N."/>
            <person name="Ventosa A."/>
        </authorList>
    </citation>
    <scope>NUCLEOTIDE SEQUENCE [LARGE SCALE GENOMIC DNA]</scope>
    <source>
        <strain evidence="6 7">LRS4.154</strain>
    </source>
</reference>
<evidence type="ECO:0000313" key="6">
    <source>
        <dbReference type="EMBL" id="OQO93121.1"/>
    </source>
</evidence>
<dbReference type="InterPro" id="IPR051601">
    <property type="entry name" value="Serine_prot/Carboxylest_S33"/>
</dbReference>
<dbReference type="SUPFAM" id="SSF53474">
    <property type="entry name" value="alpha/beta-Hydrolases"/>
    <property type="match status" value="1"/>
</dbReference>
<accession>A0A1V9A7P6</accession>
<feature type="chain" id="PRO_5012167114" evidence="4">
    <location>
        <begin position="25"/>
        <end position="493"/>
    </location>
</feature>
<evidence type="ECO:0000313" key="7">
    <source>
        <dbReference type="Proteomes" id="UP000192591"/>
    </source>
</evidence>
<dbReference type="STRING" id="1962155.B1813_08175"/>
<dbReference type="RefSeq" id="WP_081192233.1">
    <property type="nucleotide sequence ID" value="NZ_MWIH01000005.1"/>
</dbReference>
<proteinExistence type="inferred from homology"/>
<keyword evidence="3 6" id="KW-0378">Hydrolase</keyword>
<dbReference type="InterPro" id="IPR013595">
    <property type="entry name" value="Pept_S33_TAP-like_C"/>
</dbReference>
<dbReference type="GO" id="GO:0016787">
    <property type="term" value="F:hydrolase activity"/>
    <property type="evidence" value="ECO:0007669"/>
    <property type="project" value="UniProtKB-KW"/>
</dbReference>
<feature type="signal peptide" evidence="4">
    <location>
        <begin position="1"/>
        <end position="24"/>
    </location>
</feature>
<dbReference type="Proteomes" id="UP000192591">
    <property type="component" value="Unassembled WGS sequence"/>
</dbReference>
<comment type="similarity">
    <text evidence="1">Belongs to the peptidase S33 family.</text>
</comment>
<gene>
    <name evidence="6" type="ORF">B1813_08175</name>
</gene>
<evidence type="ECO:0000256" key="4">
    <source>
        <dbReference type="SAM" id="SignalP"/>
    </source>
</evidence>
<organism evidence="6 7">
    <name type="scientific">Saccharomonospora piscinae</name>
    <dbReference type="NCBI Taxonomy" id="687388"/>
    <lineage>
        <taxon>Bacteria</taxon>
        <taxon>Bacillati</taxon>
        <taxon>Actinomycetota</taxon>
        <taxon>Actinomycetes</taxon>
        <taxon>Pseudonocardiales</taxon>
        <taxon>Pseudonocardiaceae</taxon>
        <taxon>Saccharomonospora</taxon>
    </lineage>
</organism>
<protein>
    <submittedName>
        <fullName evidence="6">Hydrolase</fullName>
    </submittedName>
</protein>
<keyword evidence="2 4" id="KW-0732">Signal</keyword>